<accession>A0ABU7M0G7</accession>
<name>A0ABU7M0G7_9PROT</name>
<feature type="signal peptide" evidence="1">
    <location>
        <begin position="1"/>
        <end position="24"/>
    </location>
</feature>
<comment type="caution">
    <text evidence="3">The sequence shown here is derived from an EMBL/GenBank/DDBJ whole genome shotgun (WGS) entry which is preliminary data.</text>
</comment>
<organism evidence="3 4">
    <name type="scientific">Hyphobacterium marinum</name>
    <dbReference type="NCBI Taxonomy" id="3116574"/>
    <lineage>
        <taxon>Bacteria</taxon>
        <taxon>Pseudomonadati</taxon>
        <taxon>Pseudomonadota</taxon>
        <taxon>Alphaproteobacteria</taxon>
        <taxon>Maricaulales</taxon>
        <taxon>Maricaulaceae</taxon>
        <taxon>Hyphobacterium</taxon>
    </lineage>
</organism>
<proteinExistence type="predicted"/>
<dbReference type="EMBL" id="JAZDRO010000005">
    <property type="protein sequence ID" value="MEE2567319.1"/>
    <property type="molecule type" value="Genomic_DNA"/>
</dbReference>
<evidence type="ECO:0000313" key="4">
    <source>
        <dbReference type="Proteomes" id="UP001310692"/>
    </source>
</evidence>
<keyword evidence="1" id="KW-0732">Signal</keyword>
<dbReference type="InterPro" id="IPR025711">
    <property type="entry name" value="PepSY"/>
</dbReference>
<gene>
    <name evidence="3" type="ORF">V0U35_11585</name>
</gene>
<dbReference type="Proteomes" id="UP001310692">
    <property type="component" value="Unassembled WGS sequence"/>
</dbReference>
<protein>
    <submittedName>
        <fullName evidence="3">PepSY domain-containing protein</fullName>
    </submittedName>
</protein>
<feature type="chain" id="PRO_5045569238" evidence="1">
    <location>
        <begin position="25"/>
        <end position="111"/>
    </location>
</feature>
<dbReference type="RefSeq" id="WP_330196881.1">
    <property type="nucleotide sequence ID" value="NZ_JAZDRO010000005.1"/>
</dbReference>
<keyword evidence="4" id="KW-1185">Reference proteome</keyword>
<evidence type="ECO:0000259" key="2">
    <source>
        <dbReference type="Pfam" id="PF03413"/>
    </source>
</evidence>
<sequence length="111" mass="12128">MMKNALIALISAVAAMTASVSADAAGMTQSRPDVRDRYTADEARDAMRSGDVLPALRVIRQVRQRYPGADVLDAELEGGQPPLYIIKILTRDGRRVDVIVDARTGAILYER</sequence>
<evidence type="ECO:0000256" key="1">
    <source>
        <dbReference type="SAM" id="SignalP"/>
    </source>
</evidence>
<feature type="domain" description="PepSY" evidence="2">
    <location>
        <begin position="58"/>
        <end position="109"/>
    </location>
</feature>
<reference evidence="3 4" key="1">
    <citation type="submission" date="2024-01" db="EMBL/GenBank/DDBJ databases">
        <title>Hyphobacterium bacterium isolated from marine sediment.</title>
        <authorList>
            <person name="Zhao S."/>
        </authorList>
    </citation>
    <scope>NUCLEOTIDE SEQUENCE [LARGE SCALE GENOMIC DNA]</scope>
    <source>
        <strain evidence="3 4">Y60-23</strain>
    </source>
</reference>
<dbReference type="Pfam" id="PF03413">
    <property type="entry name" value="PepSY"/>
    <property type="match status" value="1"/>
</dbReference>
<evidence type="ECO:0000313" key="3">
    <source>
        <dbReference type="EMBL" id="MEE2567319.1"/>
    </source>
</evidence>